<dbReference type="RefSeq" id="WP_224207101.1">
    <property type="nucleotide sequence ID" value="NZ_CP081916.1"/>
</dbReference>
<keyword evidence="2" id="KW-1185">Reference proteome</keyword>
<protein>
    <recommendedName>
        <fullName evidence="3">DUF4960 domain-containing protein</fullName>
    </recommendedName>
</protein>
<evidence type="ECO:0000313" key="1">
    <source>
        <dbReference type="EMBL" id="UVQ72215.1"/>
    </source>
</evidence>
<dbReference type="Proteomes" id="UP001060104">
    <property type="component" value="Chromosome"/>
</dbReference>
<organism evidence="1 2">
    <name type="scientific">Bacteroides faecis</name>
    <dbReference type="NCBI Taxonomy" id="674529"/>
    <lineage>
        <taxon>Bacteria</taxon>
        <taxon>Pseudomonadati</taxon>
        <taxon>Bacteroidota</taxon>
        <taxon>Bacteroidia</taxon>
        <taxon>Bacteroidales</taxon>
        <taxon>Bacteroidaceae</taxon>
        <taxon>Bacteroides</taxon>
    </lineage>
</organism>
<gene>
    <name evidence="1" type="ORF">NXY30_14060</name>
</gene>
<reference evidence="1" key="1">
    <citation type="submission" date="2022-08" db="EMBL/GenBank/DDBJ databases">
        <title>Genome Sequencing of Bacteroides fragilis Group Isolates with Nanopore Technology.</title>
        <authorList>
            <person name="Tisza M.J."/>
            <person name="Smith D."/>
            <person name="Dekker J.P."/>
        </authorList>
    </citation>
    <scope>NUCLEOTIDE SEQUENCE</scope>
    <source>
        <strain evidence="1">BFG-527</strain>
    </source>
</reference>
<dbReference type="InterPro" id="IPR017946">
    <property type="entry name" value="PLC-like_Pdiesterase_TIM-brl"/>
</dbReference>
<evidence type="ECO:0000313" key="2">
    <source>
        <dbReference type="Proteomes" id="UP001060104"/>
    </source>
</evidence>
<proteinExistence type="predicted"/>
<sequence>MKQKNGLWATAFLLAGVLTSGCSDDNQYGGSSAEPGSPVLFSVASGGSDTRTIYESNLQINWVEGDLIGICSPSANVEHITGAVNVDSATYKVEVVNADGHPHHAKIVPAYSNNYLIWGSNLETSATFYGAYPADRIDSYPTSEDGLFKMKYITNQVCTVISSENGKYLTKPDMKNAYMIAKNELQPIGDHVLLSFDPIMTTPDITITAGSYEVGTGIIQPVTVTGVSILMPKALNGKTLNYKITKVTNGAIENPRGELQDYTTGEEWESVFVQIDNDGKRYVDLYEGESINLMAFLPPIPNLTGAKIRVHTLGATDFVKTINNPLQAQSKIKIQLPDIKPDIEPETIKPNNWISKLDGSTLLKEMSIPAYVCKGTETSDDIKKLLKKGVRAFELSGKILDYYETGIIVKENHYYIKKEYCEVFNDFLSSEVDKNKDNKEFVIIWAGENQDLTTGSDNNNSYLTKPITSATSSSSVSSLQNGAVLMNKTHKSHIGTDEYYFSNLKKAKLCDYVTVSETLNFYGNDDWKAQFIETGQEGNPMAIYNQIVTYKEQTGCTGIVTIPDADKSFGSSYGDLLLQAVIDCNFKLRRNSKNQQ</sequence>
<evidence type="ECO:0008006" key="3">
    <source>
        <dbReference type="Google" id="ProtNLM"/>
    </source>
</evidence>
<dbReference type="EMBL" id="CP103141">
    <property type="protein sequence ID" value="UVQ72215.1"/>
    <property type="molecule type" value="Genomic_DNA"/>
</dbReference>
<name>A0ABY5T3H7_9BACE</name>
<dbReference type="GeneID" id="69589514"/>
<dbReference type="PROSITE" id="PS51257">
    <property type="entry name" value="PROKAR_LIPOPROTEIN"/>
    <property type="match status" value="1"/>
</dbReference>
<accession>A0ABY5T3H7</accession>
<dbReference type="SUPFAM" id="SSF51695">
    <property type="entry name" value="PLC-like phosphodiesterases"/>
    <property type="match status" value="1"/>
</dbReference>